<feature type="region of interest" description="Disordered" evidence="1">
    <location>
        <begin position="78"/>
        <end position="101"/>
    </location>
</feature>
<keyword evidence="4" id="KW-1185">Reference proteome</keyword>
<dbReference type="Gene3D" id="1.10.10.10">
    <property type="entry name" value="Winged helix-like DNA-binding domain superfamily/Winged helix DNA-binding domain"/>
    <property type="match status" value="1"/>
</dbReference>
<evidence type="ECO:0000313" key="4">
    <source>
        <dbReference type="Proteomes" id="UP001529510"/>
    </source>
</evidence>
<dbReference type="InterPro" id="IPR036388">
    <property type="entry name" value="WH-like_DNA-bd_sf"/>
</dbReference>
<dbReference type="EMBL" id="JAMKFB020000189">
    <property type="protein sequence ID" value="KAL0152257.1"/>
    <property type="molecule type" value="Genomic_DNA"/>
</dbReference>
<dbReference type="AlphaFoldDB" id="A0ABD0MSZ0"/>
<proteinExistence type="predicted"/>
<evidence type="ECO:0000313" key="3">
    <source>
        <dbReference type="EMBL" id="KAL0152257.1"/>
    </source>
</evidence>
<feature type="domain" description="Sleeping Beauty transposase HTH" evidence="2">
    <location>
        <begin position="1"/>
        <end position="52"/>
    </location>
</feature>
<reference evidence="3 4" key="1">
    <citation type="submission" date="2024-05" db="EMBL/GenBank/DDBJ databases">
        <title>Genome sequencing and assembly of Indian major carp, Cirrhinus mrigala (Hamilton, 1822).</title>
        <authorList>
            <person name="Mohindra V."/>
            <person name="Chowdhury L.M."/>
            <person name="Lal K."/>
            <person name="Jena J.K."/>
        </authorList>
    </citation>
    <scope>NUCLEOTIDE SEQUENCE [LARGE SCALE GENOMIC DNA]</scope>
    <source>
        <strain evidence="3">CM1030</strain>
        <tissue evidence="3">Blood</tissue>
    </source>
</reference>
<feature type="compositionally biased region" description="Polar residues" evidence="1">
    <location>
        <begin position="78"/>
        <end position="89"/>
    </location>
</feature>
<dbReference type="Pfam" id="PF25787">
    <property type="entry name" value="HTH_SB"/>
    <property type="match status" value="1"/>
</dbReference>
<dbReference type="Proteomes" id="UP001529510">
    <property type="component" value="Unassembled WGS sequence"/>
</dbReference>
<feature type="compositionally biased region" description="Basic and acidic residues" evidence="1">
    <location>
        <begin position="91"/>
        <end position="101"/>
    </location>
</feature>
<dbReference type="InterPro" id="IPR057667">
    <property type="entry name" value="HTH_SB"/>
</dbReference>
<comment type="caution">
    <text evidence="3">The sequence shown here is derived from an EMBL/GenBank/DDBJ whole genome shotgun (WGS) entry which is preliminary data.</text>
</comment>
<evidence type="ECO:0000256" key="1">
    <source>
        <dbReference type="SAM" id="MobiDB-lite"/>
    </source>
</evidence>
<organism evidence="3 4">
    <name type="scientific">Cirrhinus mrigala</name>
    <name type="common">Mrigala</name>
    <dbReference type="NCBI Taxonomy" id="683832"/>
    <lineage>
        <taxon>Eukaryota</taxon>
        <taxon>Metazoa</taxon>
        <taxon>Chordata</taxon>
        <taxon>Craniata</taxon>
        <taxon>Vertebrata</taxon>
        <taxon>Euteleostomi</taxon>
        <taxon>Actinopterygii</taxon>
        <taxon>Neopterygii</taxon>
        <taxon>Teleostei</taxon>
        <taxon>Ostariophysi</taxon>
        <taxon>Cypriniformes</taxon>
        <taxon>Cyprinidae</taxon>
        <taxon>Labeoninae</taxon>
        <taxon>Labeonini</taxon>
        <taxon>Cirrhinus</taxon>
    </lineage>
</organism>
<sequence length="101" mass="11316">MTKSKELSKDIEDKIVNLHKARMGYKTIAKQLCEKGTTVGVIIHKQKKHKMTVNPSVWGSMQDFTSPELHRRILSISRQLGPSTCTGPSETDGRRPAQEAI</sequence>
<accession>A0ABD0MSZ0</accession>
<gene>
    <name evidence="3" type="ORF">M9458_051980</name>
</gene>
<evidence type="ECO:0000259" key="2">
    <source>
        <dbReference type="Pfam" id="PF25787"/>
    </source>
</evidence>
<protein>
    <recommendedName>
        <fullName evidence="2">Sleeping Beauty transposase HTH domain-containing protein</fullName>
    </recommendedName>
</protein>
<name>A0ABD0MSZ0_CIRMR</name>